<dbReference type="PANTHER" id="PTHR48100:SF1">
    <property type="entry name" value="HISTIDINE PHOSPHATASE FAMILY PROTEIN-RELATED"/>
    <property type="match status" value="1"/>
</dbReference>
<gene>
    <name evidence="1" type="ORF">AB6724_14695</name>
</gene>
<dbReference type="Gene3D" id="3.40.50.1240">
    <property type="entry name" value="Phosphoglycerate mutase-like"/>
    <property type="match status" value="1"/>
</dbReference>
<evidence type="ECO:0000313" key="1">
    <source>
        <dbReference type="EMBL" id="MEX8194087.1"/>
    </source>
</evidence>
<dbReference type="InterPro" id="IPR050275">
    <property type="entry name" value="PGM_Phosphatase"/>
</dbReference>
<accession>A0ABV3ZWW6</accession>
<dbReference type="Proteomes" id="UP001561046">
    <property type="component" value="Unassembled WGS sequence"/>
</dbReference>
<dbReference type="RefSeq" id="WP_369339273.1">
    <property type="nucleotide sequence ID" value="NZ_JBFYGN010000017.1"/>
</dbReference>
<sequence>MKTLWLVRHARPLIEAGRCYGRLDVRADAEASLQAAQALQRALQPWRGDLSLWHSPLQRCKQLAQDLQRLEPDFMATPDARLLEMDFGRWEGRLWDEIGASAVDDWTRNLALHAPGGGESLARMLARVAQALDDARSCDSSQVVWICHAGVARCMQWLLLHGPQLPQSHDWTLPAPAYGQWLQLPIG</sequence>
<dbReference type="SMART" id="SM00855">
    <property type="entry name" value="PGAM"/>
    <property type="match status" value="1"/>
</dbReference>
<comment type="caution">
    <text evidence="1">The sequence shown here is derived from an EMBL/GenBank/DDBJ whole genome shotgun (WGS) entry which is preliminary data.</text>
</comment>
<dbReference type="PANTHER" id="PTHR48100">
    <property type="entry name" value="BROAD-SPECIFICITY PHOSPHATASE YOR283W-RELATED"/>
    <property type="match status" value="1"/>
</dbReference>
<dbReference type="InterPro" id="IPR029033">
    <property type="entry name" value="His_PPase_superfam"/>
</dbReference>
<name>A0ABV3ZWW6_9BURK</name>
<evidence type="ECO:0000313" key="2">
    <source>
        <dbReference type="Proteomes" id="UP001561046"/>
    </source>
</evidence>
<protein>
    <submittedName>
        <fullName evidence="1">Histidine phosphatase family protein</fullName>
    </submittedName>
</protein>
<proteinExistence type="predicted"/>
<dbReference type="EMBL" id="JBFYGN010000017">
    <property type="protein sequence ID" value="MEX8194087.1"/>
    <property type="molecule type" value="Genomic_DNA"/>
</dbReference>
<reference evidence="1 2" key="1">
    <citation type="journal article" date="2013" name="Int. J. Syst. Evol. Microbiol.">
        <title>Comamonas guangdongensis sp. nov., isolated from subterranean forest sediment, and emended description of the genus Comamonas.</title>
        <authorList>
            <person name="Zhang J."/>
            <person name="Wang Y."/>
            <person name="Zhou S."/>
            <person name="Wu C."/>
            <person name="He J."/>
            <person name="Li F."/>
        </authorList>
    </citation>
    <scope>NUCLEOTIDE SEQUENCE [LARGE SCALE GENOMIC DNA]</scope>
    <source>
        <strain evidence="1 2">CCTCC AB2011133</strain>
    </source>
</reference>
<dbReference type="InterPro" id="IPR013078">
    <property type="entry name" value="His_Pase_superF_clade-1"/>
</dbReference>
<dbReference type="Pfam" id="PF00300">
    <property type="entry name" value="His_Phos_1"/>
    <property type="match status" value="1"/>
</dbReference>
<dbReference type="SUPFAM" id="SSF53254">
    <property type="entry name" value="Phosphoglycerate mutase-like"/>
    <property type="match status" value="1"/>
</dbReference>
<organism evidence="1 2">
    <name type="scientific">Comamonas guangdongensis</name>
    <dbReference type="NCBI Taxonomy" id="510515"/>
    <lineage>
        <taxon>Bacteria</taxon>
        <taxon>Pseudomonadati</taxon>
        <taxon>Pseudomonadota</taxon>
        <taxon>Betaproteobacteria</taxon>
        <taxon>Burkholderiales</taxon>
        <taxon>Comamonadaceae</taxon>
        <taxon>Comamonas</taxon>
    </lineage>
</organism>
<keyword evidence="2" id="KW-1185">Reference proteome</keyword>